<evidence type="ECO:0000313" key="7">
    <source>
        <dbReference type="EMBL" id="VDO59655.1"/>
    </source>
</evidence>
<dbReference type="GO" id="GO:0005524">
    <property type="term" value="F:ATP binding"/>
    <property type="evidence" value="ECO:0007669"/>
    <property type="project" value="UniProtKB-KW"/>
</dbReference>
<evidence type="ECO:0000256" key="3">
    <source>
        <dbReference type="ARBA" id="ARBA00022741"/>
    </source>
</evidence>
<evidence type="ECO:0000256" key="2">
    <source>
        <dbReference type="ARBA" id="ARBA00007025"/>
    </source>
</evidence>
<dbReference type="WBParaSite" id="OFLC_0000931201-mRNA-1">
    <property type="protein sequence ID" value="OFLC_0000931201-mRNA-1"/>
    <property type="gene ID" value="OFLC_0000931201"/>
</dbReference>
<keyword evidence="4" id="KW-0067">ATP-binding</keyword>
<dbReference type="InterPro" id="IPR031053">
    <property type="entry name" value="ALC1"/>
</dbReference>
<keyword evidence="6" id="KW-0175">Coiled coil</keyword>
<evidence type="ECO:0000256" key="6">
    <source>
        <dbReference type="SAM" id="Coils"/>
    </source>
</evidence>
<feature type="coiled-coil region" evidence="6">
    <location>
        <begin position="1"/>
        <end position="32"/>
    </location>
</feature>
<dbReference type="PANTHER" id="PTHR47157">
    <property type="entry name" value="CHROMODOMAIN-HELICASE-DNA-BINDING PROTEIN 1-LIKE"/>
    <property type="match status" value="1"/>
</dbReference>
<keyword evidence="8" id="KW-1185">Reference proteome</keyword>
<evidence type="ECO:0000256" key="5">
    <source>
        <dbReference type="ARBA" id="ARBA00023242"/>
    </source>
</evidence>
<evidence type="ECO:0000256" key="4">
    <source>
        <dbReference type="ARBA" id="ARBA00022840"/>
    </source>
</evidence>
<accession>A0A183HPA1</accession>
<reference evidence="7 8" key="2">
    <citation type="submission" date="2018-11" db="EMBL/GenBank/DDBJ databases">
        <authorList>
            <consortium name="Pathogen Informatics"/>
        </authorList>
    </citation>
    <scope>NUCLEOTIDE SEQUENCE [LARGE SCALE GENOMIC DNA]</scope>
</reference>
<dbReference type="AlphaFoldDB" id="A0A183HPA1"/>
<sequence length="167" mass="19295">MEERIKKRKETLERKRKLREQEIERKKKEQETRKAMKWIKNNYKSGSLPLQEVPEIQHGDDSINFGLHYVYGSVTDTQKTPNDNSNHALIVHVVDNSGVFGNGGVFDALRRKSQKIVDTYELAGKMGDLHLGDAHLVEDIADELPINLLEQDMYSLITILIFLFFLI</sequence>
<protein>
    <submittedName>
        <fullName evidence="7 9">Uncharacterized protein</fullName>
    </submittedName>
</protein>
<proteinExistence type="inferred from homology"/>
<comment type="subcellular location">
    <subcellularLocation>
        <location evidence="1">Nucleus</location>
    </subcellularLocation>
</comment>
<dbReference type="PANTHER" id="PTHR47157:SF1">
    <property type="entry name" value="CHROMODOMAIN-HELICASE-DNA-BINDING PROTEIN 1-LIKE"/>
    <property type="match status" value="1"/>
</dbReference>
<evidence type="ECO:0000313" key="8">
    <source>
        <dbReference type="Proteomes" id="UP000267606"/>
    </source>
</evidence>
<dbReference type="Gene3D" id="3.40.220.10">
    <property type="entry name" value="Leucine Aminopeptidase, subunit E, domain 1"/>
    <property type="match status" value="1"/>
</dbReference>
<keyword evidence="3" id="KW-0547">Nucleotide-binding</keyword>
<dbReference type="GO" id="GO:0005634">
    <property type="term" value="C:nucleus"/>
    <property type="evidence" value="ECO:0007669"/>
    <property type="project" value="UniProtKB-SubCell"/>
</dbReference>
<dbReference type="STRING" id="387005.A0A183HPA1"/>
<dbReference type="GO" id="GO:0006281">
    <property type="term" value="P:DNA repair"/>
    <property type="evidence" value="ECO:0007669"/>
    <property type="project" value="InterPro"/>
</dbReference>
<dbReference type="EMBL" id="UZAJ01011288">
    <property type="protein sequence ID" value="VDO59655.1"/>
    <property type="molecule type" value="Genomic_DNA"/>
</dbReference>
<dbReference type="SUPFAM" id="SSF52949">
    <property type="entry name" value="Macro domain-like"/>
    <property type="match status" value="1"/>
</dbReference>
<dbReference type="Proteomes" id="UP000267606">
    <property type="component" value="Unassembled WGS sequence"/>
</dbReference>
<dbReference type="GO" id="GO:0003678">
    <property type="term" value="F:DNA helicase activity"/>
    <property type="evidence" value="ECO:0007669"/>
    <property type="project" value="InterPro"/>
</dbReference>
<comment type="similarity">
    <text evidence="2">Belongs to the SNF2/RAD54 helicase family.</text>
</comment>
<gene>
    <name evidence="7" type="ORF">OFLC_LOCUS9315</name>
</gene>
<name>A0A183HPA1_9BILA</name>
<dbReference type="InterPro" id="IPR043472">
    <property type="entry name" value="Macro_dom-like"/>
</dbReference>
<organism evidence="9">
    <name type="scientific">Onchocerca flexuosa</name>
    <dbReference type="NCBI Taxonomy" id="387005"/>
    <lineage>
        <taxon>Eukaryota</taxon>
        <taxon>Metazoa</taxon>
        <taxon>Ecdysozoa</taxon>
        <taxon>Nematoda</taxon>
        <taxon>Chromadorea</taxon>
        <taxon>Rhabditida</taxon>
        <taxon>Spirurina</taxon>
        <taxon>Spiruromorpha</taxon>
        <taxon>Filarioidea</taxon>
        <taxon>Onchocercidae</taxon>
        <taxon>Onchocerca</taxon>
    </lineage>
</organism>
<dbReference type="GO" id="GO:0006338">
    <property type="term" value="P:chromatin remodeling"/>
    <property type="evidence" value="ECO:0007669"/>
    <property type="project" value="InterPro"/>
</dbReference>
<evidence type="ECO:0000256" key="1">
    <source>
        <dbReference type="ARBA" id="ARBA00004123"/>
    </source>
</evidence>
<keyword evidence="5" id="KW-0539">Nucleus</keyword>
<evidence type="ECO:0000313" key="9">
    <source>
        <dbReference type="WBParaSite" id="OFLC_0000931201-mRNA-1"/>
    </source>
</evidence>
<reference evidence="9" key="1">
    <citation type="submission" date="2016-06" db="UniProtKB">
        <authorList>
            <consortium name="WormBaseParasite"/>
        </authorList>
    </citation>
    <scope>IDENTIFICATION</scope>
</reference>